<name>A0AA38MQH8_9CUCU</name>
<evidence type="ECO:0000256" key="3">
    <source>
        <dbReference type="ARBA" id="ARBA00022606"/>
    </source>
</evidence>
<feature type="transmembrane region" description="Helical" evidence="10">
    <location>
        <begin position="287"/>
        <end position="305"/>
    </location>
</feature>
<keyword evidence="8 10" id="KW-0675">Receptor</keyword>
<dbReference type="GO" id="GO:0004984">
    <property type="term" value="F:olfactory receptor activity"/>
    <property type="evidence" value="ECO:0007669"/>
    <property type="project" value="InterPro"/>
</dbReference>
<dbReference type="PANTHER" id="PTHR21137:SF35">
    <property type="entry name" value="ODORANT RECEPTOR 19A-RELATED"/>
    <property type="match status" value="1"/>
</dbReference>
<feature type="transmembrane region" description="Helical" evidence="10">
    <location>
        <begin position="116"/>
        <end position="139"/>
    </location>
</feature>
<dbReference type="Proteomes" id="UP001168821">
    <property type="component" value="Unassembled WGS sequence"/>
</dbReference>
<accession>A0AA38MQH8</accession>
<sequence length="380" mass="44183">MLLPTWQKPKYDDCLWLIRIICLDIFRNKPVKLLLNILLICIIFLNIIQTILFVQISTRAYLIKYLPLYFSTFFILITIYTTPRLADGVVKCLENSDLWPTNAAGSTIEQKIKFEVVYFSTFVVLNICLSFISGILHAIPLDGDREIFYTLATIEDYLPQWKNVLCFMYRCGFLVLPMVMAAPFYITIYICSQMRFQAYMIFHLRELLGQKLVMNITDDKKYNKIIKKILVASIQRHSRILCVSSQILKDFRPFVFLFSITGALLMISLIFFMISFEGSFEGRYSRIGTMIVAAALVFIHVVVNGQMIEDITGRAFDDVLKSVDWSRWNKENKKIYLILLANCVKPFRLQFSESISLNYSLALAILKSIYSVMSLLWYIK</sequence>
<comment type="subcellular location">
    <subcellularLocation>
        <location evidence="1 10">Cell membrane</location>
        <topology evidence="1 10">Multi-pass membrane protein</topology>
    </subcellularLocation>
</comment>
<keyword evidence="2" id="KW-1003">Cell membrane</keyword>
<evidence type="ECO:0000256" key="9">
    <source>
        <dbReference type="ARBA" id="ARBA00023224"/>
    </source>
</evidence>
<evidence type="ECO:0000256" key="8">
    <source>
        <dbReference type="ARBA" id="ARBA00023170"/>
    </source>
</evidence>
<comment type="similarity">
    <text evidence="10">Belongs to the insect chemoreceptor superfamily. Heteromeric odorant receptor channel (TC 1.A.69) family.</text>
</comment>
<evidence type="ECO:0000313" key="11">
    <source>
        <dbReference type="EMBL" id="KAJ3664073.1"/>
    </source>
</evidence>
<keyword evidence="3 10" id="KW-0716">Sensory transduction</keyword>
<evidence type="ECO:0000256" key="6">
    <source>
        <dbReference type="ARBA" id="ARBA00022989"/>
    </source>
</evidence>
<dbReference type="GO" id="GO:0005886">
    <property type="term" value="C:plasma membrane"/>
    <property type="evidence" value="ECO:0007669"/>
    <property type="project" value="UniProtKB-SubCell"/>
</dbReference>
<dbReference type="AlphaFoldDB" id="A0AA38MQH8"/>
<keyword evidence="9 10" id="KW-0807">Transducer</keyword>
<feature type="transmembrane region" description="Helical" evidence="10">
    <location>
        <begin position="62"/>
        <end position="81"/>
    </location>
</feature>
<evidence type="ECO:0000256" key="2">
    <source>
        <dbReference type="ARBA" id="ARBA00022475"/>
    </source>
</evidence>
<dbReference type="GO" id="GO:0005549">
    <property type="term" value="F:odorant binding"/>
    <property type="evidence" value="ECO:0007669"/>
    <property type="project" value="InterPro"/>
</dbReference>
<evidence type="ECO:0000256" key="4">
    <source>
        <dbReference type="ARBA" id="ARBA00022692"/>
    </source>
</evidence>
<dbReference type="PANTHER" id="PTHR21137">
    <property type="entry name" value="ODORANT RECEPTOR"/>
    <property type="match status" value="1"/>
</dbReference>
<reference evidence="11" key="1">
    <citation type="journal article" date="2023" name="G3 (Bethesda)">
        <title>Whole genome assemblies of Zophobas morio and Tenebrio molitor.</title>
        <authorList>
            <person name="Kaur S."/>
            <person name="Stinson S.A."/>
            <person name="diCenzo G.C."/>
        </authorList>
    </citation>
    <scope>NUCLEOTIDE SEQUENCE</scope>
    <source>
        <strain evidence="11">QUZm001</strain>
    </source>
</reference>
<evidence type="ECO:0000313" key="12">
    <source>
        <dbReference type="Proteomes" id="UP001168821"/>
    </source>
</evidence>
<proteinExistence type="inferred from homology"/>
<dbReference type="EMBL" id="JALNTZ010000002">
    <property type="protein sequence ID" value="KAJ3664073.1"/>
    <property type="molecule type" value="Genomic_DNA"/>
</dbReference>
<keyword evidence="5 10" id="KW-0552">Olfaction</keyword>
<comment type="caution">
    <text evidence="11">The sequence shown here is derived from an EMBL/GenBank/DDBJ whole genome shotgun (WGS) entry which is preliminary data.</text>
</comment>
<evidence type="ECO:0000256" key="10">
    <source>
        <dbReference type="RuleBase" id="RU351113"/>
    </source>
</evidence>
<evidence type="ECO:0000256" key="1">
    <source>
        <dbReference type="ARBA" id="ARBA00004651"/>
    </source>
</evidence>
<gene>
    <name evidence="11" type="ORF">Zmor_008274</name>
</gene>
<evidence type="ECO:0000256" key="5">
    <source>
        <dbReference type="ARBA" id="ARBA00022725"/>
    </source>
</evidence>
<feature type="transmembrane region" description="Helical" evidence="10">
    <location>
        <begin position="254"/>
        <end position="275"/>
    </location>
</feature>
<keyword evidence="12" id="KW-1185">Reference proteome</keyword>
<keyword evidence="7 10" id="KW-0472">Membrane</keyword>
<evidence type="ECO:0000256" key="7">
    <source>
        <dbReference type="ARBA" id="ARBA00023136"/>
    </source>
</evidence>
<feature type="transmembrane region" description="Helical" evidence="10">
    <location>
        <begin position="357"/>
        <end position="379"/>
    </location>
</feature>
<keyword evidence="6 10" id="KW-1133">Transmembrane helix</keyword>
<dbReference type="GO" id="GO:0007165">
    <property type="term" value="P:signal transduction"/>
    <property type="evidence" value="ECO:0007669"/>
    <property type="project" value="UniProtKB-KW"/>
</dbReference>
<organism evidence="11 12">
    <name type="scientific">Zophobas morio</name>
    <dbReference type="NCBI Taxonomy" id="2755281"/>
    <lineage>
        <taxon>Eukaryota</taxon>
        <taxon>Metazoa</taxon>
        <taxon>Ecdysozoa</taxon>
        <taxon>Arthropoda</taxon>
        <taxon>Hexapoda</taxon>
        <taxon>Insecta</taxon>
        <taxon>Pterygota</taxon>
        <taxon>Neoptera</taxon>
        <taxon>Endopterygota</taxon>
        <taxon>Coleoptera</taxon>
        <taxon>Polyphaga</taxon>
        <taxon>Cucujiformia</taxon>
        <taxon>Tenebrionidae</taxon>
        <taxon>Zophobas</taxon>
    </lineage>
</organism>
<keyword evidence="4 10" id="KW-0812">Transmembrane</keyword>
<protein>
    <recommendedName>
        <fullName evidence="10">Odorant receptor</fullName>
    </recommendedName>
</protein>
<feature type="transmembrane region" description="Helical" evidence="10">
    <location>
        <begin position="167"/>
        <end position="191"/>
    </location>
</feature>
<dbReference type="InterPro" id="IPR004117">
    <property type="entry name" value="7tm6_olfct_rcpt"/>
</dbReference>
<feature type="transmembrane region" description="Helical" evidence="10">
    <location>
        <begin position="33"/>
        <end position="56"/>
    </location>
</feature>